<reference evidence="1" key="1">
    <citation type="submission" date="2023-10" db="EMBL/GenBank/DDBJ databases">
        <authorList>
            <person name="Chen Y."/>
            <person name="Shah S."/>
            <person name="Dougan E. K."/>
            <person name="Thang M."/>
            <person name="Chan C."/>
        </authorList>
    </citation>
    <scope>NUCLEOTIDE SEQUENCE [LARGE SCALE GENOMIC DNA]</scope>
</reference>
<name>A0ABN9X4P6_9DINO</name>
<comment type="caution">
    <text evidence="1">The sequence shown here is derived from an EMBL/GenBank/DDBJ whole genome shotgun (WGS) entry which is preliminary data.</text>
</comment>
<proteinExistence type="predicted"/>
<gene>
    <name evidence="1" type="ORF">PCOR1329_LOCUS73410</name>
</gene>
<evidence type="ECO:0000313" key="2">
    <source>
        <dbReference type="Proteomes" id="UP001189429"/>
    </source>
</evidence>
<sequence>MADKRGRIKQPEILMRSLAADVDAEALASCRSTELLEQLGEADTELTEATAEVVGLKDETRKAMCQVRPPEPTKPSTLHKFVPRFEVSVEQLGRVAAILGLGEELATRLEAMAET</sequence>
<protein>
    <submittedName>
        <fullName evidence="1">Uncharacterized protein</fullName>
    </submittedName>
</protein>
<dbReference type="Proteomes" id="UP001189429">
    <property type="component" value="Unassembled WGS sequence"/>
</dbReference>
<evidence type="ECO:0000313" key="1">
    <source>
        <dbReference type="EMBL" id="CAK0894340.1"/>
    </source>
</evidence>
<dbReference type="EMBL" id="CAUYUJ010019883">
    <property type="protein sequence ID" value="CAK0894340.1"/>
    <property type="molecule type" value="Genomic_DNA"/>
</dbReference>
<accession>A0ABN9X4P6</accession>
<keyword evidence="2" id="KW-1185">Reference proteome</keyword>
<organism evidence="1 2">
    <name type="scientific">Prorocentrum cordatum</name>
    <dbReference type="NCBI Taxonomy" id="2364126"/>
    <lineage>
        <taxon>Eukaryota</taxon>
        <taxon>Sar</taxon>
        <taxon>Alveolata</taxon>
        <taxon>Dinophyceae</taxon>
        <taxon>Prorocentrales</taxon>
        <taxon>Prorocentraceae</taxon>
        <taxon>Prorocentrum</taxon>
    </lineage>
</organism>
<feature type="non-terminal residue" evidence="1">
    <location>
        <position position="115"/>
    </location>
</feature>